<keyword evidence="1 3" id="KW-0732">Signal</keyword>
<accession>A0AAV6TU31</accession>
<comment type="caution">
    <text evidence="4">The sequence shown here is derived from an EMBL/GenBank/DDBJ whole genome shotgun (WGS) entry which is preliminary data.</text>
</comment>
<dbReference type="Proteomes" id="UP000827092">
    <property type="component" value="Unassembled WGS sequence"/>
</dbReference>
<organism evidence="4 5">
    <name type="scientific">Oedothorax gibbosus</name>
    <dbReference type="NCBI Taxonomy" id="931172"/>
    <lineage>
        <taxon>Eukaryota</taxon>
        <taxon>Metazoa</taxon>
        <taxon>Ecdysozoa</taxon>
        <taxon>Arthropoda</taxon>
        <taxon>Chelicerata</taxon>
        <taxon>Arachnida</taxon>
        <taxon>Araneae</taxon>
        <taxon>Araneomorphae</taxon>
        <taxon>Entelegynae</taxon>
        <taxon>Araneoidea</taxon>
        <taxon>Linyphiidae</taxon>
        <taxon>Erigoninae</taxon>
        <taxon>Oedothorax</taxon>
    </lineage>
</organism>
<evidence type="ECO:0000313" key="4">
    <source>
        <dbReference type="EMBL" id="KAG8175268.1"/>
    </source>
</evidence>
<evidence type="ECO:0000256" key="2">
    <source>
        <dbReference type="ARBA" id="ARBA00023157"/>
    </source>
</evidence>
<evidence type="ECO:0000313" key="5">
    <source>
        <dbReference type="Proteomes" id="UP000827092"/>
    </source>
</evidence>
<evidence type="ECO:0000256" key="1">
    <source>
        <dbReference type="ARBA" id="ARBA00022729"/>
    </source>
</evidence>
<proteinExistence type="predicted"/>
<dbReference type="SUPFAM" id="SSF57302">
    <property type="entry name" value="Snake toxin-like"/>
    <property type="match status" value="1"/>
</dbReference>
<gene>
    <name evidence="4" type="ORF">JTE90_023942</name>
</gene>
<dbReference type="EMBL" id="JAFNEN010001041">
    <property type="protein sequence ID" value="KAG8175268.1"/>
    <property type="molecule type" value="Genomic_DNA"/>
</dbReference>
<feature type="chain" id="PRO_5043664017" evidence="3">
    <location>
        <begin position="24"/>
        <end position="146"/>
    </location>
</feature>
<keyword evidence="2" id="KW-1015">Disulfide bond</keyword>
<keyword evidence="5" id="KW-1185">Reference proteome</keyword>
<feature type="signal peptide" evidence="3">
    <location>
        <begin position="1"/>
        <end position="23"/>
    </location>
</feature>
<dbReference type="AlphaFoldDB" id="A0AAV6TU31"/>
<protein>
    <submittedName>
        <fullName evidence="4">Uncharacterized protein</fullName>
    </submittedName>
</protein>
<reference evidence="4 5" key="1">
    <citation type="journal article" date="2022" name="Nat. Ecol. Evol.">
        <title>A masculinizing supergene underlies an exaggerated male reproductive morph in a spider.</title>
        <authorList>
            <person name="Hendrickx F."/>
            <person name="De Corte Z."/>
            <person name="Sonet G."/>
            <person name="Van Belleghem S.M."/>
            <person name="Kostlbacher S."/>
            <person name="Vangestel C."/>
        </authorList>
    </citation>
    <scope>NUCLEOTIDE SEQUENCE [LARGE SCALE GENOMIC DNA]</scope>
    <source>
        <strain evidence="4">W744_W776</strain>
    </source>
</reference>
<dbReference type="PANTHER" id="PTHR10036">
    <property type="entry name" value="CD59 GLYCOPROTEIN"/>
    <property type="match status" value="1"/>
</dbReference>
<evidence type="ECO:0000256" key="3">
    <source>
        <dbReference type="SAM" id="SignalP"/>
    </source>
</evidence>
<sequence>MQRHFICVLELAFLLLLMFGVDSSVENMKCYQCEVRESSLCTDEYLQTCPDNQAYDSCLTRIYKTKDDGPWIHKSCALAPCTLRDQSQSSGLGLDYCDRSQNEYDCVSCCKENGCNTGAGTIWKSVPALVVTTATVVYLMRKYGWL</sequence>
<name>A0AAV6TU31_9ARAC</name>
<dbReference type="CDD" id="cd00117">
    <property type="entry name" value="TFP"/>
    <property type="match status" value="1"/>
</dbReference>
<dbReference type="InterPro" id="IPR045860">
    <property type="entry name" value="Snake_toxin-like_sf"/>
</dbReference>
<dbReference type="PANTHER" id="PTHR10036:SF3">
    <property type="entry name" value="PROTEIN SLEEPLESS-RELATED"/>
    <property type="match status" value="1"/>
</dbReference>